<evidence type="ECO:0000313" key="2">
    <source>
        <dbReference type="EnsemblPlants" id="AUR62038617-RA:cds"/>
    </source>
</evidence>
<reference evidence="2" key="2">
    <citation type="submission" date="2021-03" db="UniProtKB">
        <authorList>
            <consortium name="EnsemblPlants"/>
        </authorList>
    </citation>
    <scope>IDENTIFICATION</scope>
</reference>
<reference evidence="2" key="1">
    <citation type="journal article" date="2017" name="Nature">
        <title>The genome of Chenopodium quinoa.</title>
        <authorList>
            <person name="Jarvis D.E."/>
            <person name="Ho Y.S."/>
            <person name="Lightfoot D.J."/>
            <person name="Schmoeckel S.M."/>
            <person name="Li B."/>
            <person name="Borm T.J.A."/>
            <person name="Ohyanagi H."/>
            <person name="Mineta K."/>
            <person name="Michell C.T."/>
            <person name="Saber N."/>
            <person name="Kharbatia N.M."/>
            <person name="Rupper R.R."/>
            <person name="Sharp A.R."/>
            <person name="Dally N."/>
            <person name="Boughton B.A."/>
            <person name="Woo Y.H."/>
            <person name="Gao G."/>
            <person name="Schijlen E.G.W.M."/>
            <person name="Guo X."/>
            <person name="Momin A.A."/>
            <person name="Negrao S."/>
            <person name="Al-Babili S."/>
            <person name="Gehring C."/>
            <person name="Roessner U."/>
            <person name="Jung C."/>
            <person name="Murphy K."/>
            <person name="Arold S.T."/>
            <person name="Gojobori T."/>
            <person name="van der Linden C.G."/>
            <person name="van Loo E.N."/>
            <person name="Jellen E.N."/>
            <person name="Maughan P.J."/>
            <person name="Tester M."/>
        </authorList>
    </citation>
    <scope>NUCLEOTIDE SEQUENCE [LARGE SCALE GENOMIC DNA]</scope>
    <source>
        <strain evidence="2">cv. PI 614886</strain>
    </source>
</reference>
<keyword evidence="3" id="KW-1185">Reference proteome</keyword>
<dbReference type="EnsemblPlants" id="AUR62038617-RA">
    <property type="protein sequence ID" value="AUR62038617-RA:cds"/>
    <property type="gene ID" value="AUR62038617"/>
</dbReference>
<dbReference type="Gramene" id="AUR62038617-RA">
    <property type="protein sequence ID" value="AUR62038617-RA:cds"/>
    <property type="gene ID" value="AUR62038617"/>
</dbReference>
<evidence type="ECO:0000256" key="1">
    <source>
        <dbReference type="SAM" id="MobiDB-lite"/>
    </source>
</evidence>
<feature type="compositionally biased region" description="Basic and acidic residues" evidence="1">
    <location>
        <begin position="139"/>
        <end position="162"/>
    </location>
</feature>
<accession>A0A803N0Y3</accession>
<feature type="region of interest" description="Disordered" evidence="1">
    <location>
        <begin position="89"/>
        <end position="163"/>
    </location>
</feature>
<dbReference type="AlphaFoldDB" id="A0A803N0Y3"/>
<dbReference type="Proteomes" id="UP000596660">
    <property type="component" value="Unplaced"/>
</dbReference>
<protein>
    <submittedName>
        <fullName evidence="2">Uncharacterized protein</fullName>
    </submittedName>
</protein>
<feature type="region of interest" description="Disordered" evidence="1">
    <location>
        <begin position="1"/>
        <end position="21"/>
    </location>
</feature>
<organism evidence="2 3">
    <name type="scientific">Chenopodium quinoa</name>
    <name type="common">Quinoa</name>
    <dbReference type="NCBI Taxonomy" id="63459"/>
    <lineage>
        <taxon>Eukaryota</taxon>
        <taxon>Viridiplantae</taxon>
        <taxon>Streptophyta</taxon>
        <taxon>Embryophyta</taxon>
        <taxon>Tracheophyta</taxon>
        <taxon>Spermatophyta</taxon>
        <taxon>Magnoliopsida</taxon>
        <taxon>eudicotyledons</taxon>
        <taxon>Gunneridae</taxon>
        <taxon>Pentapetalae</taxon>
        <taxon>Caryophyllales</taxon>
        <taxon>Chenopodiaceae</taxon>
        <taxon>Chenopodioideae</taxon>
        <taxon>Atripliceae</taxon>
        <taxon>Chenopodium</taxon>
    </lineage>
</organism>
<evidence type="ECO:0000313" key="3">
    <source>
        <dbReference type="Proteomes" id="UP000596660"/>
    </source>
</evidence>
<feature type="compositionally biased region" description="Basic and acidic residues" evidence="1">
    <location>
        <begin position="111"/>
        <end position="130"/>
    </location>
</feature>
<sequence length="235" mass="26011">MLNKMVGKISSKPGGKLEMGERRAALPRLGCSDRYARVARSSPESDAPYCPSVVSNEQGRAIGAFPTERHVALPRPGCSDKYVRVARSSPESDAPHCPRVVSNDQGFAVGNRRERGTSARGMKERGRKESGVSYGEISRSGRSDEEKTRKHHVPPRDKMDRRRSSRLGFGVQGVVRWQETSHMTRNGGARNGVGVILDEKLSKEVIEVYRKNDRLIRVKLLSGKEIVNVISAYAP</sequence>
<proteinExistence type="predicted"/>
<name>A0A803N0Y3_CHEQI</name>